<protein>
    <submittedName>
        <fullName evidence="8">Uncharacterized protein</fullName>
    </submittedName>
</protein>
<dbReference type="Gene3D" id="3.40.50.2000">
    <property type="entry name" value="Glycogen Phosphorylase B"/>
    <property type="match status" value="2"/>
</dbReference>
<dbReference type="GO" id="GO:0008764">
    <property type="term" value="F:UDP-N-acetylmuramoylalanine-D-glutamate ligase activity"/>
    <property type="evidence" value="ECO:0007669"/>
    <property type="project" value="InterPro"/>
</dbReference>
<dbReference type="GO" id="GO:0004326">
    <property type="term" value="F:tetrahydrofolylpolyglutamate synthase activity"/>
    <property type="evidence" value="ECO:0007669"/>
    <property type="project" value="InterPro"/>
</dbReference>
<evidence type="ECO:0000256" key="3">
    <source>
        <dbReference type="ARBA" id="ARBA00022741"/>
    </source>
</evidence>
<dbReference type="PANTHER" id="PTHR43692:SF1">
    <property type="entry name" value="UDP-N-ACETYLMURAMOYLALANINE--D-GLUTAMATE LIGASE"/>
    <property type="match status" value="1"/>
</dbReference>
<dbReference type="InterPro" id="IPR013221">
    <property type="entry name" value="Mur_ligase_cen"/>
</dbReference>
<dbReference type="Gene3D" id="3.40.1190.10">
    <property type="entry name" value="Mur-like, catalytic domain"/>
    <property type="match status" value="1"/>
</dbReference>
<dbReference type="GO" id="GO:0005524">
    <property type="term" value="F:ATP binding"/>
    <property type="evidence" value="ECO:0007669"/>
    <property type="project" value="UniProtKB-KW"/>
</dbReference>
<dbReference type="Pfam" id="PF08245">
    <property type="entry name" value="Mur_ligase_M"/>
    <property type="match status" value="1"/>
</dbReference>
<evidence type="ECO:0000256" key="2">
    <source>
        <dbReference type="ARBA" id="ARBA00022618"/>
    </source>
</evidence>
<feature type="domain" description="Mur ligase central" evidence="7">
    <location>
        <begin position="52"/>
        <end position="229"/>
    </location>
</feature>
<evidence type="ECO:0000313" key="8">
    <source>
        <dbReference type="EMBL" id="CAD7230984.1"/>
    </source>
</evidence>
<accession>A0A7R8WLR3</accession>
<keyword evidence="2" id="KW-0132">Cell division</keyword>
<proteinExistence type="predicted"/>
<dbReference type="GO" id="GO:0016758">
    <property type="term" value="F:hexosyltransferase activity"/>
    <property type="evidence" value="ECO:0007669"/>
    <property type="project" value="InterPro"/>
</dbReference>
<sequence length="540" mass="58739">MSAFDFLVLAPGVPYNFQPHTVVLNAQKYNVEIIGDLELLSRSGHQIKTIGITGTNGKSTTTALMNHVLSECGLKTAMGGNIGKPVMDLELTDDMDALILEISSYQMDLCPTFRPNISILLNITPDHLDRHGSMAAYVAAKAKILEGDGLAIIGIDDDYTMSLFDMAFCKGERKIIPISTRSSIPEGVFVKDNILKCNTHGEDSEIGNLSGLKTLKGTHNQQNTACVYTACKEMGLDEGSILNAFSTYPGLAHRQYLITVKDDVSYINDTQKKSIPTIIHESNAVLGKANAYLAPKADRIAVAWNNISGLGESDSVRVVVTGNPVRPDIAALYNKPYPALEQDGVLRIFVMGGSQGARVFGEVIPQMVNNLSADHKARLEIVQQCREDDIEEVRQAYKESGVKAELVTFFDNVAERLEKCHLFIGRSGASTVSEVVTAGRPAIFVPYPHHKDQQQKRNADAVFDAGGAWVMTQEGFTVDALLARIETFLQSPEALFNAAENARTCGKPDAARKLGNVVTALASGWDKDANKTFDLTQGRD</sequence>
<dbReference type="InterPro" id="IPR018109">
    <property type="entry name" value="Folylpolyglutamate_synth_CS"/>
</dbReference>
<keyword evidence="4" id="KW-0067">ATP-binding</keyword>
<evidence type="ECO:0000256" key="4">
    <source>
        <dbReference type="ARBA" id="ARBA00022840"/>
    </source>
</evidence>
<dbReference type="GO" id="GO:0005737">
    <property type="term" value="C:cytoplasm"/>
    <property type="evidence" value="ECO:0007669"/>
    <property type="project" value="InterPro"/>
</dbReference>
<dbReference type="InterPro" id="IPR036565">
    <property type="entry name" value="Mur-like_cat_sf"/>
</dbReference>
<feature type="domain" description="Glycosyl transferase family 28 C-terminal" evidence="6">
    <location>
        <begin position="348"/>
        <end position="512"/>
    </location>
</feature>
<evidence type="ECO:0000259" key="6">
    <source>
        <dbReference type="Pfam" id="PF04101"/>
    </source>
</evidence>
<dbReference type="SUPFAM" id="SSF53756">
    <property type="entry name" value="UDP-Glycosyltransferase/glycogen phosphorylase"/>
    <property type="match status" value="1"/>
</dbReference>
<organism evidence="8">
    <name type="scientific">Cyprideis torosa</name>
    <dbReference type="NCBI Taxonomy" id="163714"/>
    <lineage>
        <taxon>Eukaryota</taxon>
        <taxon>Metazoa</taxon>
        <taxon>Ecdysozoa</taxon>
        <taxon>Arthropoda</taxon>
        <taxon>Crustacea</taxon>
        <taxon>Oligostraca</taxon>
        <taxon>Ostracoda</taxon>
        <taxon>Podocopa</taxon>
        <taxon>Podocopida</taxon>
        <taxon>Cytherocopina</taxon>
        <taxon>Cytheroidea</taxon>
        <taxon>Cytherideidae</taxon>
        <taxon>Cyprideis</taxon>
    </lineage>
</organism>
<reference evidence="8" key="1">
    <citation type="submission" date="2020-11" db="EMBL/GenBank/DDBJ databases">
        <authorList>
            <person name="Tran Van P."/>
        </authorList>
    </citation>
    <scope>NUCLEOTIDE SEQUENCE</scope>
</reference>
<dbReference type="Pfam" id="PF04101">
    <property type="entry name" value="Glyco_tran_28_C"/>
    <property type="match status" value="1"/>
</dbReference>
<dbReference type="CDD" id="cd03785">
    <property type="entry name" value="GT28_MurG"/>
    <property type="match status" value="1"/>
</dbReference>
<dbReference type="SUPFAM" id="SSF53623">
    <property type="entry name" value="MurD-like peptide ligases, catalytic domain"/>
    <property type="match status" value="1"/>
</dbReference>
<dbReference type="GO" id="GO:0008360">
    <property type="term" value="P:regulation of cell shape"/>
    <property type="evidence" value="ECO:0007669"/>
    <property type="project" value="InterPro"/>
</dbReference>
<evidence type="ECO:0000256" key="5">
    <source>
        <dbReference type="ARBA" id="ARBA00023306"/>
    </source>
</evidence>
<dbReference type="InterPro" id="IPR007235">
    <property type="entry name" value="Glyco_trans_28_C"/>
</dbReference>
<dbReference type="AlphaFoldDB" id="A0A7R8WLR3"/>
<name>A0A7R8WLR3_9CRUS</name>
<dbReference type="GO" id="GO:0051301">
    <property type="term" value="P:cell division"/>
    <property type="evidence" value="ECO:0007669"/>
    <property type="project" value="UniProtKB-KW"/>
</dbReference>
<evidence type="ECO:0000259" key="7">
    <source>
        <dbReference type="Pfam" id="PF08245"/>
    </source>
</evidence>
<gene>
    <name evidence="8" type="ORF">CTOB1V02_LOCUS8839</name>
</gene>
<keyword evidence="1" id="KW-0436">Ligase</keyword>
<dbReference type="InterPro" id="IPR005762">
    <property type="entry name" value="MurD"/>
</dbReference>
<dbReference type="EMBL" id="OB663106">
    <property type="protein sequence ID" value="CAD7230984.1"/>
    <property type="molecule type" value="Genomic_DNA"/>
</dbReference>
<keyword evidence="3" id="KW-0547">Nucleotide-binding</keyword>
<evidence type="ECO:0000256" key="1">
    <source>
        <dbReference type="ARBA" id="ARBA00022598"/>
    </source>
</evidence>
<dbReference type="OrthoDB" id="10070750at2759"/>
<dbReference type="PANTHER" id="PTHR43692">
    <property type="entry name" value="UDP-N-ACETYLMURAMOYLALANINE--D-GLUTAMATE LIGASE"/>
    <property type="match status" value="1"/>
</dbReference>
<dbReference type="PROSITE" id="PS01011">
    <property type="entry name" value="FOLYLPOLYGLU_SYNT_1"/>
    <property type="match status" value="1"/>
</dbReference>
<keyword evidence="5" id="KW-0131">Cell cycle</keyword>